<sequence>MIVFLNEDPISPINYERIDAYLATIKDLFGSLKVVRAARFELTAEESAHSASEHATGKFIWLVGDKRIFLPEGLRVLSKWLEAPTAPAAYFNSAWISSNALTNNYTSTHLTSTQAILPYKLFVMSTGINYMATNMGTWIFERRCLDREIWGEIIKRCGPHFSHVTTALATLGEESLQCFSLFLCQMESKAYHTGDDTEWVRYSRLTNTYRFYAWTLGLVRQFQFLVDRGVYEYADIRRSMCSEGVLLRRQIDEIYTHVAGQLRQGWFDKSQRVTQEEFEEIYQFLVRVCPEKIILNDHLRDIFNGYDTLGDKDFSRRITMIYDAFGVDFSATRFGSLIVSQIGDQFLRLHPKGFVLSPVKDNEDFLLAYKFPDAPAAGGQWKILSQAELDAFENGARLTKFWKIIPEINYVKPKNNLIRKFTAKWVVRFYRRRIAYKIVSLLPGHIKRRLKAMLM</sequence>
<dbReference type="AlphaFoldDB" id="A0A420GEE5"/>
<name>A0A420GEE5_9BURK</name>
<comment type="caution">
    <text evidence="1">The sequence shown here is derived from an EMBL/GenBank/DDBJ whole genome shotgun (WGS) entry which is preliminary data.</text>
</comment>
<protein>
    <submittedName>
        <fullName evidence="1">Uncharacterized protein</fullName>
    </submittedName>
</protein>
<reference evidence="1 2" key="1">
    <citation type="submission" date="2016-07" db="EMBL/GenBank/DDBJ databases">
        <title>Genome analysis of Burkholderia fungorum ES3-20.</title>
        <authorList>
            <person name="Xu D."/>
            <person name="Yao R."/>
            <person name="Zheng S."/>
        </authorList>
    </citation>
    <scope>NUCLEOTIDE SEQUENCE [LARGE SCALE GENOMIC DNA]</scope>
    <source>
        <strain evidence="1 2">ES3-20</strain>
    </source>
</reference>
<dbReference type="Proteomes" id="UP000283709">
    <property type="component" value="Unassembled WGS sequence"/>
</dbReference>
<evidence type="ECO:0000313" key="1">
    <source>
        <dbReference type="EMBL" id="RKF43539.1"/>
    </source>
</evidence>
<organism evidence="1 2">
    <name type="scientific">Paraburkholderia fungorum</name>
    <dbReference type="NCBI Taxonomy" id="134537"/>
    <lineage>
        <taxon>Bacteria</taxon>
        <taxon>Pseudomonadati</taxon>
        <taxon>Pseudomonadota</taxon>
        <taxon>Betaproteobacteria</taxon>
        <taxon>Burkholderiales</taxon>
        <taxon>Burkholderiaceae</taxon>
        <taxon>Paraburkholderia</taxon>
    </lineage>
</organism>
<dbReference type="EMBL" id="MCAS01000023">
    <property type="protein sequence ID" value="RKF43539.1"/>
    <property type="molecule type" value="Genomic_DNA"/>
</dbReference>
<proteinExistence type="predicted"/>
<gene>
    <name evidence="1" type="ORF">BCY88_06035</name>
</gene>
<evidence type="ECO:0000313" key="2">
    <source>
        <dbReference type="Proteomes" id="UP000283709"/>
    </source>
</evidence>
<accession>A0A420GEE5</accession>